<accession>A0ABV7D9W5</accession>
<name>A0ABV7D9W5_9PROT</name>
<evidence type="ECO:0000313" key="1">
    <source>
        <dbReference type="EMBL" id="MFC3053743.1"/>
    </source>
</evidence>
<keyword evidence="2" id="KW-1185">Reference proteome</keyword>
<dbReference type="Proteomes" id="UP001595444">
    <property type="component" value="Unassembled WGS sequence"/>
</dbReference>
<protein>
    <recommendedName>
        <fullName evidence="3">Glycosyl transferase family 1 domain-containing protein</fullName>
    </recommendedName>
</protein>
<reference evidence="2" key="1">
    <citation type="journal article" date="2019" name="Int. J. Syst. Evol. Microbiol.">
        <title>The Global Catalogue of Microorganisms (GCM) 10K type strain sequencing project: providing services to taxonomists for standard genome sequencing and annotation.</title>
        <authorList>
            <consortium name="The Broad Institute Genomics Platform"/>
            <consortium name="The Broad Institute Genome Sequencing Center for Infectious Disease"/>
            <person name="Wu L."/>
            <person name="Ma J."/>
        </authorList>
    </citation>
    <scope>NUCLEOTIDE SEQUENCE [LARGE SCALE GENOMIC DNA]</scope>
    <source>
        <strain evidence="2">KCTC 62164</strain>
    </source>
</reference>
<evidence type="ECO:0000313" key="2">
    <source>
        <dbReference type="Proteomes" id="UP001595444"/>
    </source>
</evidence>
<dbReference type="RefSeq" id="WP_194214438.1">
    <property type="nucleotide sequence ID" value="NZ_CP061205.1"/>
</dbReference>
<evidence type="ECO:0008006" key="3">
    <source>
        <dbReference type="Google" id="ProtNLM"/>
    </source>
</evidence>
<dbReference type="EMBL" id="JBHRSL010000028">
    <property type="protein sequence ID" value="MFC3053743.1"/>
    <property type="molecule type" value="Genomic_DNA"/>
</dbReference>
<organism evidence="1 2">
    <name type="scientific">Kordiimonas pumila</name>
    <dbReference type="NCBI Taxonomy" id="2161677"/>
    <lineage>
        <taxon>Bacteria</taxon>
        <taxon>Pseudomonadati</taxon>
        <taxon>Pseudomonadota</taxon>
        <taxon>Alphaproteobacteria</taxon>
        <taxon>Kordiimonadales</taxon>
        <taxon>Kordiimonadaceae</taxon>
        <taxon>Kordiimonas</taxon>
    </lineage>
</organism>
<proteinExistence type="predicted"/>
<comment type="caution">
    <text evidence="1">The sequence shown here is derived from an EMBL/GenBank/DDBJ whole genome shotgun (WGS) entry which is preliminary data.</text>
</comment>
<gene>
    <name evidence="1" type="ORF">ACFOKA_17725</name>
</gene>
<sequence>MADDTRMLERALAPDMACYGKHLEALVREENLYGALGKTAENFDVVDLLLEIASNYVNVEDFVTSITFGQVQECLKPYPHAGTKGGRRLVVAPCSPLFTKVMTDLAGHFDHIVFIDKFRAGVKVAGKTIQSVDAYKPETGDLCLILTRNTEAAAGYENMFGQGNFINFLKVYILLKLAHVTDGLPAFMDKVHATEKPILFSSPRPMGTLSSTIRELGRRGFSPFWLGSEEVKEDHQVGYSTPRVTDVAFVDYQMGGFIDNLRAFINLQHGTVFFHYEAIYPPNWDFNRVALCYAATIAMIRTVKEMRDSEAKGKLALYMYDAIKPGVKNYDRGPSCGRLYKTMMQEAEAIIFSSYTEPFGDFVENAVRKKLPRVHCHRYQIMPKNRQPRRTDAYHIAIISVMLEEFWEPSRMGVVPYLRDLILDGMHIHYYTGNVDHPKLEEFRLSLPEDKRHQFQAYRPIHDLDELSNELSQYHVGWSLFNMQIFNDTTTYMEDQFTRDAMELFTPTTLPSVIWTSAAAGLPVVCNRDMRGVVDMLPAGMAIPLTLSELGNLKNILDGMDWKAIDAISLESLDIENQIYKLADFLTGLSA</sequence>